<dbReference type="Pfam" id="PF08680">
    <property type="entry name" value="DUF1779"/>
    <property type="match status" value="1"/>
</dbReference>
<evidence type="ECO:0000313" key="2">
    <source>
        <dbReference type="Proteomes" id="UP001145050"/>
    </source>
</evidence>
<protein>
    <submittedName>
        <fullName evidence="1">YwmB family TATA-box binding protein</fullName>
    </submittedName>
</protein>
<organism evidence="1 2">
    <name type="scientific">Terrihalobacillus insolitus</name>
    <dbReference type="NCBI Taxonomy" id="2950438"/>
    <lineage>
        <taxon>Bacteria</taxon>
        <taxon>Bacillati</taxon>
        <taxon>Bacillota</taxon>
        <taxon>Bacilli</taxon>
        <taxon>Bacillales</taxon>
        <taxon>Bacillaceae</taxon>
        <taxon>Terrihalobacillus</taxon>
    </lineage>
</organism>
<proteinExistence type="predicted"/>
<keyword evidence="2" id="KW-1185">Reference proteome</keyword>
<dbReference type="EMBL" id="JAMQKB010000010">
    <property type="protein sequence ID" value="MDC3425019.1"/>
    <property type="molecule type" value="Genomic_DNA"/>
</dbReference>
<name>A0A9X4AMN9_9BACI</name>
<dbReference type="Gene3D" id="3.30.360.40">
    <property type="entry name" value="YwmB-like"/>
    <property type="match status" value="1"/>
</dbReference>
<gene>
    <name evidence="1" type="ORF">NC797_10935</name>
</gene>
<evidence type="ECO:0000313" key="1">
    <source>
        <dbReference type="EMBL" id="MDC3425019.1"/>
    </source>
</evidence>
<dbReference type="InterPro" id="IPR036209">
    <property type="entry name" value="YwmB-like_sf"/>
</dbReference>
<dbReference type="InterPro" id="IPR014794">
    <property type="entry name" value="DUF1779"/>
</dbReference>
<accession>A0A9X4AMN9</accession>
<dbReference type="Proteomes" id="UP001145050">
    <property type="component" value="Unassembled WGS sequence"/>
</dbReference>
<dbReference type="RefSeq" id="WP_272436822.1">
    <property type="nucleotide sequence ID" value="NZ_JAMQKB010000010.1"/>
</dbReference>
<comment type="caution">
    <text evidence="1">The sequence shown here is derived from an EMBL/GenBank/DDBJ whole genome shotgun (WGS) entry which is preliminary data.</text>
</comment>
<dbReference type="AlphaFoldDB" id="A0A9X4AMN9"/>
<dbReference type="Gene3D" id="3.30.2030.10">
    <property type="entry name" value="YwmB-like"/>
    <property type="match status" value="1"/>
</dbReference>
<sequence>MKKSYTFIAIIVLLLSIIYVNTTNATTSSFREIKEMDKALQRENLEVSKWQIIVKESVTRDRMNQLKPKVKEFFSVSTFETEETSEVEKLSAPIPQKNKQVTEQFTILEPKASDEYVEVIYTMTGTVLNEDTIMNNSSKLAKLSNTLFTSKMLKFSCVTSTTSDKINSVNFFEKIEDTLQVQPLNQLDENGFHVQSGYTQKWESSIPYENNQMNVQVAIREGLGGKTTITIGTPIITSEY</sequence>
<reference evidence="1" key="1">
    <citation type="submission" date="2022-06" db="EMBL/GenBank/DDBJ databases">
        <title>Aquibacillus sp. a new bacterium isolated from soil saline samples.</title>
        <authorList>
            <person name="Galisteo C."/>
            <person name="De La Haba R."/>
            <person name="Sanchez-Porro C."/>
            <person name="Ventosa A."/>
        </authorList>
    </citation>
    <scope>NUCLEOTIDE SEQUENCE</scope>
    <source>
        <strain evidence="1">3ASR75-11</strain>
    </source>
</reference>
<dbReference type="SUPFAM" id="SSF143842">
    <property type="entry name" value="YwmB-like"/>
    <property type="match status" value="1"/>
</dbReference>